<feature type="domain" description="PDZ" evidence="12">
    <location>
        <begin position="206"/>
        <end position="272"/>
    </location>
</feature>
<gene>
    <name evidence="13" type="ORF">LXD69_05925</name>
</gene>
<dbReference type="Pfam" id="PF17820">
    <property type="entry name" value="PDZ_6"/>
    <property type="match status" value="1"/>
</dbReference>
<reference evidence="13" key="2">
    <citation type="submission" date="2022-04" db="EMBL/GenBank/DDBJ databases">
        <title>Complete Genome Sequence of Flavobacterium sediminilitoris YSM-43, Isolated from a Tidal Sediment.</title>
        <authorList>
            <person name="Lee P.A."/>
        </authorList>
    </citation>
    <scope>NUCLEOTIDE SEQUENCE</scope>
    <source>
        <strain evidence="13">YSM-43</strain>
    </source>
</reference>
<evidence type="ECO:0000256" key="11">
    <source>
        <dbReference type="SAM" id="Phobius"/>
    </source>
</evidence>
<evidence type="ECO:0000256" key="7">
    <source>
        <dbReference type="ARBA" id="ARBA00022833"/>
    </source>
</evidence>
<evidence type="ECO:0000256" key="5">
    <source>
        <dbReference type="ARBA" id="ARBA00022692"/>
    </source>
</evidence>
<dbReference type="Pfam" id="PF02163">
    <property type="entry name" value="Peptidase_M50"/>
    <property type="match status" value="1"/>
</dbReference>
<keyword evidence="7" id="KW-0862">Zinc</keyword>
<feature type="transmembrane region" description="Helical" evidence="11">
    <location>
        <begin position="495"/>
        <end position="514"/>
    </location>
</feature>
<comment type="similarity">
    <text evidence="3">Belongs to the peptidase M50B family.</text>
</comment>
<dbReference type="InterPro" id="IPR001478">
    <property type="entry name" value="PDZ"/>
</dbReference>
<organism evidence="13 14">
    <name type="scientific">Flavobacterium sediminilitoris</name>
    <dbReference type="NCBI Taxonomy" id="2024526"/>
    <lineage>
        <taxon>Bacteria</taxon>
        <taxon>Pseudomonadati</taxon>
        <taxon>Bacteroidota</taxon>
        <taxon>Flavobacteriia</taxon>
        <taxon>Flavobacteriales</taxon>
        <taxon>Flavobacteriaceae</taxon>
        <taxon>Flavobacterium</taxon>
    </lineage>
</organism>
<dbReference type="InterPro" id="IPR004387">
    <property type="entry name" value="Pept_M50_Zn"/>
</dbReference>
<dbReference type="PANTHER" id="PTHR42837:SF2">
    <property type="entry name" value="MEMBRANE METALLOPROTEASE ARASP2, CHLOROPLASTIC-RELATED"/>
    <property type="match status" value="1"/>
</dbReference>
<proteinExistence type="inferred from homology"/>
<keyword evidence="14" id="KW-1185">Reference proteome</keyword>
<dbReference type="GO" id="GO:0006508">
    <property type="term" value="P:proteolysis"/>
    <property type="evidence" value="ECO:0007669"/>
    <property type="project" value="UniProtKB-KW"/>
</dbReference>
<protein>
    <submittedName>
        <fullName evidence="13">Site-2 protease family protein</fullName>
    </submittedName>
</protein>
<keyword evidence="4 13" id="KW-0645">Protease</keyword>
<evidence type="ECO:0000259" key="12">
    <source>
        <dbReference type="SMART" id="SM00228"/>
    </source>
</evidence>
<comment type="cofactor">
    <cofactor evidence="1">
        <name>Zn(2+)</name>
        <dbReference type="ChEBI" id="CHEBI:29105"/>
    </cofactor>
</comment>
<keyword evidence="8 11" id="KW-1133">Transmembrane helix</keyword>
<comment type="subcellular location">
    <subcellularLocation>
        <location evidence="2">Membrane</location>
        <topology evidence="2">Multi-pass membrane protein</topology>
    </subcellularLocation>
</comment>
<dbReference type="SMART" id="SM00228">
    <property type="entry name" value="PDZ"/>
    <property type="match status" value="2"/>
</dbReference>
<dbReference type="InterPro" id="IPR008915">
    <property type="entry name" value="Peptidase_M50"/>
</dbReference>
<evidence type="ECO:0000256" key="8">
    <source>
        <dbReference type="ARBA" id="ARBA00022989"/>
    </source>
</evidence>
<evidence type="ECO:0000256" key="10">
    <source>
        <dbReference type="ARBA" id="ARBA00023136"/>
    </source>
</evidence>
<dbReference type="InterPro" id="IPR041489">
    <property type="entry name" value="PDZ_6"/>
</dbReference>
<sequence length="526" mass="59926">MIQLAQILFILSVLVILHEFGHYITAKLFKVRVEKFYLFMDAGFSLIKKKIGETEWGIGWLPLGGYVKLSGMIDESMDTEQMNTEPQPWEFRSKPAWQRLIIMLGGIIVNILLAWLIFTIMYTTVGKKIISTDELQKNGLAFGEVGQSVGFKNGDKIISIDGKHHDDFKFMNMGVLFGDKIEVDRQGEKIELLLTDEQKGEIIKKEGKGFVHARWKLNEFFIDSINKNNSNLKRFDEIIGINNERFVYLDQLIDALKTHKNDSINLIIKRNSQEITLKTKVDSTGIDSFNKTLFIDQNFNLKKAFVNIISENSPAEKAKIEFNDVIIAVNNIKIESNKDLKKILSENKEKEITLTVLRNKKNIDLKTTLDKKGTLGIGFDKKDDQYIITEKLNFAQAFPEAVSQSWSLFKYNVQSLKLIVRPKTGAYTQIQSPVGIARRLPDTWNWEFIWNFTALFSIGLAFMNLLPIPGLDGGHALFTIAEMITGKTLSNKTMGYVQTAGMIILLTLMALTFGKDIYQLVADKFF</sequence>
<dbReference type="Proteomes" id="UP000830454">
    <property type="component" value="Chromosome"/>
</dbReference>
<feature type="domain" description="PDZ" evidence="12">
    <location>
        <begin position="290"/>
        <end position="360"/>
    </location>
</feature>
<accession>A0ABY4HS75</accession>
<dbReference type="CDD" id="cd06163">
    <property type="entry name" value="S2P-M50_PDZ_RseP-like"/>
    <property type="match status" value="1"/>
</dbReference>
<feature type="transmembrane region" description="Helical" evidence="11">
    <location>
        <begin position="96"/>
        <end position="118"/>
    </location>
</feature>
<evidence type="ECO:0000313" key="13">
    <source>
        <dbReference type="EMBL" id="UOX35047.1"/>
    </source>
</evidence>
<dbReference type="Gene3D" id="2.30.42.10">
    <property type="match status" value="2"/>
</dbReference>
<dbReference type="GO" id="GO:0008233">
    <property type="term" value="F:peptidase activity"/>
    <property type="evidence" value="ECO:0007669"/>
    <property type="project" value="UniProtKB-KW"/>
</dbReference>
<dbReference type="PANTHER" id="PTHR42837">
    <property type="entry name" value="REGULATOR OF SIGMA-E PROTEASE RSEP"/>
    <property type="match status" value="1"/>
</dbReference>
<keyword evidence="5 11" id="KW-0812">Transmembrane</keyword>
<dbReference type="InterPro" id="IPR036034">
    <property type="entry name" value="PDZ_sf"/>
</dbReference>
<evidence type="ECO:0000256" key="9">
    <source>
        <dbReference type="ARBA" id="ARBA00023049"/>
    </source>
</evidence>
<keyword evidence="9" id="KW-0482">Metalloprotease</keyword>
<dbReference type="RefSeq" id="WP_045970011.1">
    <property type="nucleotide sequence ID" value="NZ_CP090145.1"/>
</dbReference>
<evidence type="ECO:0000256" key="1">
    <source>
        <dbReference type="ARBA" id="ARBA00001947"/>
    </source>
</evidence>
<name>A0ABY4HS75_9FLAO</name>
<reference evidence="13" key="1">
    <citation type="submission" date="2021-12" db="EMBL/GenBank/DDBJ databases">
        <authorList>
            <person name="Cha I.-T."/>
            <person name="Lee K.-E."/>
            <person name="Park S.-J."/>
        </authorList>
    </citation>
    <scope>NUCLEOTIDE SEQUENCE</scope>
    <source>
        <strain evidence="13">YSM-43</strain>
    </source>
</reference>
<feature type="transmembrane region" description="Helical" evidence="11">
    <location>
        <begin position="448"/>
        <end position="468"/>
    </location>
</feature>
<dbReference type="EMBL" id="CP090145">
    <property type="protein sequence ID" value="UOX35047.1"/>
    <property type="molecule type" value="Genomic_DNA"/>
</dbReference>
<evidence type="ECO:0000256" key="6">
    <source>
        <dbReference type="ARBA" id="ARBA00022801"/>
    </source>
</evidence>
<evidence type="ECO:0000313" key="14">
    <source>
        <dbReference type="Proteomes" id="UP000830454"/>
    </source>
</evidence>
<evidence type="ECO:0000256" key="3">
    <source>
        <dbReference type="ARBA" id="ARBA00007931"/>
    </source>
</evidence>
<keyword evidence="10 11" id="KW-0472">Membrane</keyword>
<evidence type="ECO:0000256" key="4">
    <source>
        <dbReference type="ARBA" id="ARBA00022670"/>
    </source>
</evidence>
<dbReference type="SUPFAM" id="SSF50156">
    <property type="entry name" value="PDZ domain-like"/>
    <property type="match status" value="2"/>
</dbReference>
<evidence type="ECO:0000256" key="2">
    <source>
        <dbReference type="ARBA" id="ARBA00004141"/>
    </source>
</evidence>
<keyword evidence="6" id="KW-0378">Hydrolase</keyword>